<keyword evidence="2" id="KW-0328">Glycosyltransferase</keyword>
<dbReference type="RefSeq" id="WP_281462927.1">
    <property type="nucleotide sequence ID" value="NZ_JASBAN010000001.1"/>
</dbReference>
<reference evidence="2" key="1">
    <citation type="submission" date="2023-05" db="EMBL/GenBank/DDBJ databases">
        <title>Whole genome sequence of Commensalibacter sp.</title>
        <authorList>
            <person name="Charoenyingcharoen P."/>
            <person name="Yukphan P."/>
        </authorList>
    </citation>
    <scope>NUCLEOTIDE SEQUENCE</scope>
    <source>
        <strain evidence="2">TBRC 10068</strain>
    </source>
</reference>
<comment type="caution">
    <text evidence="2">The sequence shown here is derived from an EMBL/GenBank/DDBJ whole genome shotgun (WGS) entry which is preliminary data.</text>
</comment>
<keyword evidence="2" id="KW-0808">Transferase</keyword>
<dbReference type="PANTHER" id="PTHR43179">
    <property type="entry name" value="RHAMNOSYLTRANSFERASE WBBL"/>
    <property type="match status" value="1"/>
</dbReference>
<organism evidence="2 3">
    <name type="scientific">Commensalibacter nepenthis</name>
    <dbReference type="NCBI Taxonomy" id="3043872"/>
    <lineage>
        <taxon>Bacteria</taxon>
        <taxon>Pseudomonadati</taxon>
        <taxon>Pseudomonadota</taxon>
        <taxon>Alphaproteobacteria</taxon>
        <taxon>Acetobacterales</taxon>
        <taxon>Acetobacteraceae</taxon>
    </lineage>
</organism>
<protein>
    <submittedName>
        <fullName evidence="2">Glycosyltransferase</fullName>
        <ecNumber evidence="2">2.4.-.-</ecNumber>
    </submittedName>
</protein>
<gene>
    <name evidence="2" type="ORF">QJV33_08530</name>
</gene>
<dbReference type="EMBL" id="JASBAN010000001">
    <property type="protein sequence ID" value="MDI2113316.1"/>
    <property type="molecule type" value="Genomic_DNA"/>
</dbReference>
<evidence type="ECO:0000259" key="1">
    <source>
        <dbReference type="Pfam" id="PF00535"/>
    </source>
</evidence>
<dbReference type="Pfam" id="PF00535">
    <property type="entry name" value="Glycos_transf_2"/>
    <property type="match status" value="1"/>
</dbReference>
<dbReference type="PANTHER" id="PTHR43179:SF7">
    <property type="entry name" value="RHAMNOSYLTRANSFERASE WBBL"/>
    <property type="match status" value="1"/>
</dbReference>
<dbReference type="EC" id="2.4.-.-" evidence="2"/>
<dbReference type="Gene3D" id="3.90.550.10">
    <property type="entry name" value="Spore Coat Polysaccharide Biosynthesis Protein SpsA, Chain A"/>
    <property type="match status" value="1"/>
</dbReference>
<proteinExistence type="predicted"/>
<dbReference type="InterPro" id="IPR029044">
    <property type="entry name" value="Nucleotide-diphossugar_trans"/>
</dbReference>
<dbReference type="InterPro" id="IPR001173">
    <property type="entry name" value="Glyco_trans_2-like"/>
</dbReference>
<dbReference type="GO" id="GO:0016757">
    <property type="term" value="F:glycosyltransferase activity"/>
    <property type="evidence" value="ECO:0007669"/>
    <property type="project" value="UniProtKB-KW"/>
</dbReference>
<feature type="domain" description="Glycosyltransferase 2-like" evidence="1">
    <location>
        <begin position="375"/>
        <end position="550"/>
    </location>
</feature>
<evidence type="ECO:0000313" key="2">
    <source>
        <dbReference type="EMBL" id="MDI2113316.1"/>
    </source>
</evidence>
<dbReference type="SUPFAM" id="SSF53448">
    <property type="entry name" value="Nucleotide-diphospho-sugar transferases"/>
    <property type="match status" value="2"/>
</dbReference>
<name>A0ABT6Q8T9_9PROT</name>
<evidence type="ECO:0000313" key="3">
    <source>
        <dbReference type="Proteomes" id="UP001431775"/>
    </source>
</evidence>
<accession>A0ABT6Q8T9</accession>
<sequence>MSDLIKQPLITAYENRWCLVLFKVLHKENKQLPYVISIHHHDSQEWEETHYLQHYFCFLQHWIMGIIYIPKHSDKVKISSLQSKQNISTKIVVTIIPLSRLLAGSLLAFSNPKKILKTLIGSPIHLKKRLRTAIQHHYNHSKINLSYKDWCDLYDCWGDKEKETLYQSPFYKEWPVIHSIIYNADDHHNSQTNISLNQQWTTPKKATHSYVAILQNGEVLSDHALAIFADQAARANFPQALYADSDMFDQHHHRASPLFKPNIGYLTLISGILTQDIWLFRQDIFESFQQNYPIHYYSAYTHRLALALYLWKKRSSIHHVPFILSHRHIVPDSQAIQEMQQSVRNDISSRQWTGHVKDNIFPLKINLLSNHHPVSLIIPTTISSKIIRNSILSILNETNYPNFELILVISQPTFLTRAQLHYLRPLLKHTNLRVVWLKTNQFNFSQSCNFGIQHTKHNFFAIVNDDIRPKTAQWLNSMMGHMQDQDVGAVGAKLYYPNGQIQHAGIIMGAANLCEHAGRFQHSNRFTLTHDHDVSAVTGACMLIRKTAYDQVQGFDEEYEIAYNDIDFCLKLQKATYRIIQCQQAELIHYESLSLGNHYTGQRAGKERQEILSIRNKWKSICNYDPFYNPNLSLQRGMDEELAFPPRITRPFATSSSNKSLPCQTHRQPFIFVT</sequence>
<keyword evidence="3" id="KW-1185">Reference proteome</keyword>
<dbReference type="Proteomes" id="UP001431775">
    <property type="component" value="Unassembled WGS sequence"/>
</dbReference>